<protein>
    <submittedName>
        <fullName evidence="1">Uncharacterized protein</fullName>
    </submittedName>
</protein>
<evidence type="ECO:0000313" key="1">
    <source>
        <dbReference type="EMBL" id="KAJ9058553.1"/>
    </source>
</evidence>
<sequence length="150" mass="15874">MACPTCATLSDLSIFNWYLVVETSTSSSETVTSQVFLSFNALLPRHNLAASSLGGAAPAGKGILTRLSELGEKISNVLDGLKINDDFHKPSPRNSTSTDSSDDESDDGYSSQDDDPPSLSPPSQDKSSDPPSDEGPELTDCRGNCSENDE</sequence>
<dbReference type="Proteomes" id="UP001165960">
    <property type="component" value="Unassembled WGS sequence"/>
</dbReference>
<dbReference type="EMBL" id="QTSX02005718">
    <property type="protein sequence ID" value="KAJ9058553.1"/>
    <property type="molecule type" value="Genomic_DNA"/>
</dbReference>
<comment type="caution">
    <text evidence="1">The sequence shown here is derived from an EMBL/GenBank/DDBJ whole genome shotgun (WGS) entry which is preliminary data.</text>
</comment>
<keyword evidence="2" id="KW-1185">Reference proteome</keyword>
<gene>
    <name evidence="1" type="ORF">DSO57_1011241</name>
</gene>
<accession>A0ACC2S8F3</accession>
<name>A0ACC2S8F3_9FUNG</name>
<proteinExistence type="predicted"/>
<reference evidence="1" key="1">
    <citation type="submission" date="2022-04" db="EMBL/GenBank/DDBJ databases">
        <title>Genome of the entomopathogenic fungus Entomophthora muscae.</title>
        <authorList>
            <person name="Elya C."/>
            <person name="Lovett B.R."/>
            <person name="Lee E."/>
            <person name="Macias A.M."/>
            <person name="Hajek A.E."/>
            <person name="De Bivort B.L."/>
            <person name="Kasson M.T."/>
            <person name="De Fine Licht H.H."/>
            <person name="Stajich J.E."/>
        </authorList>
    </citation>
    <scope>NUCLEOTIDE SEQUENCE</scope>
    <source>
        <strain evidence="1">Berkeley</strain>
    </source>
</reference>
<evidence type="ECO:0000313" key="2">
    <source>
        <dbReference type="Proteomes" id="UP001165960"/>
    </source>
</evidence>
<organism evidence="1 2">
    <name type="scientific">Entomophthora muscae</name>
    <dbReference type="NCBI Taxonomy" id="34485"/>
    <lineage>
        <taxon>Eukaryota</taxon>
        <taxon>Fungi</taxon>
        <taxon>Fungi incertae sedis</taxon>
        <taxon>Zoopagomycota</taxon>
        <taxon>Entomophthoromycotina</taxon>
        <taxon>Entomophthoromycetes</taxon>
        <taxon>Entomophthorales</taxon>
        <taxon>Entomophthoraceae</taxon>
        <taxon>Entomophthora</taxon>
    </lineage>
</organism>